<dbReference type="InterPro" id="IPR038717">
    <property type="entry name" value="Tc1-like_DDE_dom"/>
</dbReference>
<evidence type="ECO:0000259" key="4">
    <source>
        <dbReference type="Pfam" id="PF11427"/>
    </source>
</evidence>
<dbReference type="eggNOG" id="ENOG502RZ9M">
    <property type="taxonomic scope" value="Eukaryota"/>
</dbReference>
<feature type="domain" description="Tc3 transposase DNA binding" evidence="4">
    <location>
        <begin position="3"/>
        <end position="46"/>
    </location>
</feature>
<dbReference type="Gene3D" id="1.10.10.60">
    <property type="entry name" value="Homeodomain-like"/>
    <property type="match status" value="1"/>
</dbReference>
<dbReference type="InterPro" id="IPR036397">
    <property type="entry name" value="RNaseH_sf"/>
</dbReference>
<dbReference type="InterPro" id="IPR052338">
    <property type="entry name" value="Transposase_5"/>
</dbReference>
<dbReference type="Pfam" id="PF13358">
    <property type="entry name" value="DDE_3"/>
    <property type="match status" value="1"/>
</dbReference>
<dbReference type="SUPFAM" id="SSF46689">
    <property type="entry name" value="Homeodomain-like"/>
    <property type="match status" value="2"/>
</dbReference>
<dbReference type="Pfam" id="PF21517">
    <property type="entry name" value="HTH_Tnp_Tc3_2_like"/>
    <property type="match status" value="1"/>
</dbReference>
<dbReference type="AlphaFoldDB" id="A0A1I7U9G4"/>
<feature type="domain" description="Tc1-like transposase DDE" evidence="5">
    <location>
        <begin position="135"/>
        <end position="262"/>
    </location>
</feature>
<dbReference type="STRING" id="1561998.A0A1I7U9G4"/>
<dbReference type="Proteomes" id="UP000095282">
    <property type="component" value="Unplaced"/>
</dbReference>
<evidence type="ECO:0000259" key="6">
    <source>
        <dbReference type="Pfam" id="PF21517"/>
    </source>
</evidence>
<sequence>MPRGKLLTDTEKASILALKTAGWSNRKVADHLHRSKHCIDEFVSNPNPNKVPKKKGPKNKLDARAKRAIIRTASNTMKSCNDIKQELNLNVSKWTVWRALKEDPNIVRAVMRPAPSLTDFHKKCRLDFAKANMSTDWNKHDLRKDKLVFSKRNFGGGSLMIWAAFCSAGFLKIAFVSHRMNSSDYQQVLQDNLIPFCHRFSRRQFLFQQDNAAIHTSRSTLDWFNSKKIDVMSWPAHSPDINPMENVWGELVRRVYRQGKQYGSTGQLKTAIQDEWELLEDEFKTKATQYVQNLINSMPNRIYDVITSNGAATKY</sequence>
<dbReference type="Pfam" id="PF11427">
    <property type="entry name" value="HTH_Tnp_Tc3_1"/>
    <property type="match status" value="1"/>
</dbReference>
<accession>A0A1I7U9G4</accession>
<dbReference type="InterPro" id="IPR025898">
    <property type="entry name" value="Tc3_transposase_DNA-bd_dom"/>
</dbReference>
<dbReference type="GO" id="GO:0005634">
    <property type="term" value="C:nucleus"/>
    <property type="evidence" value="ECO:0007669"/>
    <property type="project" value="UniProtKB-SubCell"/>
</dbReference>
<protein>
    <submittedName>
        <fullName evidence="8">DDE_3 domain-containing protein</fullName>
    </submittedName>
</protein>
<dbReference type="InterPro" id="IPR048703">
    <property type="entry name" value="Tnp_Tc3-like_HTH"/>
</dbReference>
<evidence type="ECO:0000256" key="1">
    <source>
        <dbReference type="ARBA" id="ARBA00004123"/>
    </source>
</evidence>
<name>A0A1I7U9G4_9PELO</name>
<feature type="region of interest" description="Disordered" evidence="2">
    <location>
        <begin position="43"/>
        <end position="62"/>
    </location>
</feature>
<evidence type="ECO:0000256" key="3">
    <source>
        <dbReference type="SAM" id="Phobius"/>
    </source>
</evidence>
<evidence type="ECO:0000256" key="2">
    <source>
        <dbReference type="SAM" id="MobiDB-lite"/>
    </source>
</evidence>
<dbReference type="Gene3D" id="3.30.420.10">
    <property type="entry name" value="Ribonuclease H-like superfamily/Ribonuclease H"/>
    <property type="match status" value="1"/>
</dbReference>
<dbReference type="PANTHER" id="PTHR23022">
    <property type="entry name" value="TRANSPOSABLE ELEMENT-RELATED"/>
    <property type="match status" value="1"/>
</dbReference>
<organism evidence="7 8">
    <name type="scientific">Caenorhabditis tropicalis</name>
    <dbReference type="NCBI Taxonomy" id="1561998"/>
    <lineage>
        <taxon>Eukaryota</taxon>
        <taxon>Metazoa</taxon>
        <taxon>Ecdysozoa</taxon>
        <taxon>Nematoda</taxon>
        <taxon>Chromadorea</taxon>
        <taxon>Rhabditida</taxon>
        <taxon>Rhabditina</taxon>
        <taxon>Rhabditomorpha</taxon>
        <taxon>Rhabditoidea</taxon>
        <taxon>Rhabditidae</taxon>
        <taxon>Peloderinae</taxon>
        <taxon>Caenorhabditis</taxon>
    </lineage>
</organism>
<evidence type="ECO:0000313" key="8">
    <source>
        <dbReference type="WBParaSite" id="Csp11.Scaffold629.g16219.t1"/>
    </source>
</evidence>
<dbReference type="WBParaSite" id="Csp11.Scaffold629.g16219.t1">
    <property type="protein sequence ID" value="Csp11.Scaffold629.g16219.t1"/>
    <property type="gene ID" value="Csp11.Scaffold629.g16219"/>
</dbReference>
<dbReference type="InterPro" id="IPR036388">
    <property type="entry name" value="WH-like_DNA-bd_sf"/>
</dbReference>
<keyword evidence="3" id="KW-0812">Transmembrane</keyword>
<evidence type="ECO:0000259" key="5">
    <source>
        <dbReference type="Pfam" id="PF13358"/>
    </source>
</evidence>
<evidence type="ECO:0000313" key="7">
    <source>
        <dbReference type="Proteomes" id="UP000095282"/>
    </source>
</evidence>
<dbReference type="Gene3D" id="1.10.10.10">
    <property type="entry name" value="Winged helix-like DNA-binding domain superfamily/Winged helix DNA-binding domain"/>
    <property type="match status" value="1"/>
</dbReference>
<keyword evidence="3" id="KW-0472">Membrane</keyword>
<comment type="subcellular location">
    <subcellularLocation>
        <location evidence="1">Nucleus</location>
    </subcellularLocation>
</comment>
<keyword evidence="3" id="KW-1133">Transmembrane helix</keyword>
<dbReference type="InterPro" id="IPR009057">
    <property type="entry name" value="Homeodomain-like_sf"/>
</dbReference>
<keyword evidence="7" id="KW-1185">Reference proteome</keyword>
<proteinExistence type="predicted"/>
<dbReference type="PANTHER" id="PTHR23022:SF129">
    <property type="entry name" value="TRANSPOSABLE ELEMENT TC3 TRANSPOSASE"/>
    <property type="match status" value="1"/>
</dbReference>
<feature type="domain" description="Transposable element Tc3 transposase-like DNA-binding HTH" evidence="6">
    <location>
        <begin position="64"/>
        <end position="101"/>
    </location>
</feature>
<reference evidence="8" key="1">
    <citation type="submission" date="2016-11" db="UniProtKB">
        <authorList>
            <consortium name="WormBaseParasite"/>
        </authorList>
    </citation>
    <scope>IDENTIFICATION</scope>
</reference>
<feature type="transmembrane region" description="Helical" evidence="3">
    <location>
        <begin position="153"/>
        <end position="175"/>
    </location>
</feature>
<dbReference type="GO" id="GO:0003677">
    <property type="term" value="F:DNA binding"/>
    <property type="evidence" value="ECO:0007669"/>
    <property type="project" value="InterPro"/>
</dbReference>